<reference evidence="1" key="1">
    <citation type="submission" date="2016-10" db="EMBL/GenBank/DDBJ databases">
        <authorList>
            <person name="de Groot N.N."/>
        </authorList>
    </citation>
    <scope>NUCLEOTIDE SEQUENCE</scope>
</reference>
<dbReference type="AlphaFoldDB" id="A0A1W1D073"/>
<name>A0A1W1D073_9ZZZZ</name>
<gene>
    <name evidence="1" type="ORF">MNB_SV-13-1037</name>
</gene>
<proteinExistence type="predicted"/>
<evidence type="ECO:0000313" key="1">
    <source>
        <dbReference type="EMBL" id="SFV71393.1"/>
    </source>
</evidence>
<sequence>MLLRDEHFVNPDWLLYGKGTKLLMPTPKEMFKVNEANKSNSHYASSECMMICDAIKRRDPNRKEELVAKILMYINSLDIPLADTKDMTQKKE</sequence>
<dbReference type="EMBL" id="FPHM01000238">
    <property type="protein sequence ID" value="SFV71393.1"/>
    <property type="molecule type" value="Genomic_DNA"/>
</dbReference>
<organism evidence="1">
    <name type="scientific">hydrothermal vent metagenome</name>
    <dbReference type="NCBI Taxonomy" id="652676"/>
    <lineage>
        <taxon>unclassified sequences</taxon>
        <taxon>metagenomes</taxon>
        <taxon>ecological metagenomes</taxon>
    </lineage>
</organism>
<accession>A0A1W1D073</accession>
<protein>
    <submittedName>
        <fullName evidence="1">Uncharacterized protein</fullName>
    </submittedName>
</protein>